<evidence type="ECO:0000313" key="3">
    <source>
        <dbReference type="Proteomes" id="UP000529946"/>
    </source>
</evidence>
<organism evidence="2 3">
    <name type="scientific">Brevundimonas lenta</name>
    <dbReference type="NCBI Taxonomy" id="424796"/>
    <lineage>
        <taxon>Bacteria</taxon>
        <taxon>Pseudomonadati</taxon>
        <taxon>Pseudomonadota</taxon>
        <taxon>Alphaproteobacteria</taxon>
        <taxon>Caulobacterales</taxon>
        <taxon>Caulobacteraceae</taxon>
        <taxon>Brevundimonas</taxon>
    </lineage>
</organism>
<accession>A0A7W6JDW3</accession>
<dbReference type="EMBL" id="JACIDM010000001">
    <property type="protein sequence ID" value="MBB4082332.1"/>
    <property type="molecule type" value="Genomic_DNA"/>
</dbReference>
<feature type="signal peptide" evidence="1">
    <location>
        <begin position="1"/>
        <end position="24"/>
    </location>
</feature>
<keyword evidence="1" id="KW-0732">Signal</keyword>
<name>A0A7W6JDW3_9CAUL</name>
<keyword evidence="3" id="KW-1185">Reference proteome</keyword>
<evidence type="ECO:0000256" key="1">
    <source>
        <dbReference type="SAM" id="SignalP"/>
    </source>
</evidence>
<protein>
    <submittedName>
        <fullName evidence="2">Uncharacterized protein</fullName>
    </submittedName>
</protein>
<dbReference type="Proteomes" id="UP000529946">
    <property type="component" value="Unassembled WGS sequence"/>
</dbReference>
<evidence type="ECO:0000313" key="2">
    <source>
        <dbReference type="EMBL" id="MBB4082332.1"/>
    </source>
</evidence>
<sequence length="144" mass="15058">MVVKFKKAAVLAAVMAMVGASAHAHSGSNRASTTFRIFGIVPVLCRVQLSNSMSAPDEEGVAQLGVASEFCNAPRGYRVVVSHPSDLEGAALIADGQRIPLSAGGETVLTDSSHPDLRQLSVALDLGEQPERFSSLGLRIEAKS</sequence>
<proteinExistence type="predicted"/>
<dbReference type="RefSeq" id="WP_183203421.1">
    <property type="nucleotide sequence ID" value="NZ_BAAAER010000004.1"/>
</dbReference>
<feature type="chain" id="PRO_5031154471" evidence="1">
    <location>
        <begin position="25"/>
        <end position="144"/>
    </location>
</feature>
<gene>
    <name evidence="2" type="ORF">GGR12_001171</name>
</gene>
<comment type="caution">
    <text evidence="2">The sequence shown here is derived from an EMBL/GenBank/DDBJ whole genome shotgun (WGS) entry which is preliminary data.</text>
</comment>
<dbReference type="AlphaFoldDB" id="A0A7W6JDW3"/>
<reference evidence="2 3" key="1">
    <citation type="submission" date="2020-08" db="EMBL/GenBank/DDBJ databases">
        <title>Genomic Encyclopedia of Type Strains, Phase IV (KMG-IV): sequencing the most valuable type-strain genomes for metagenomic binning, comparative biology and taxonomic classification.</title>
        <authorList>
            <person name="Goeker M."/>
        </authorList>
    </citation>
    <scope>NUCLEOTIDE SEQUENCE [LARGE SCALE GENOMIC DNA]</scope>
    <source>
        <strain evidence="2 3">DSM 23960</strain>
    </source>
</reference>